<name>A0A1E1X1Q8_9ACAR</name>
<protein>
    <submittedName>
        <fullName evidence="2">Putative group ii salivary lipocalin lipocalin</fullName>
    </submittedName>
</protein>
<proteinExistence type="evidence at transcript level"/>
<evidence type="ECO:0000313" key="2">
    <source>
        <dbReference type="EMBL" id="JAT93148.1"/>
    </source>
</evidence>
<sequence>DVKEKLNVRFRSHGTNIYPECQSVEILSNNGPSWRVRFRQLDYTTLQKSIKRRLVCYDIRVNISCTQEDSNNTTFTFKLPSEATPRERKLIYANKTGGCFIFLSTAEEKIGVPDKKLKQESKADCEVLMPASLSNKQVGEDCTAQFKNVCGTIMPGSYRSGCSDEEEDPTSCTPVKPEGC</sequence>
<accession>A0A1E1X1Q8</accession>
<reference evidence="2" key="1">
    <citation type="journal article" date="2017" name="Front. Cell. Infect. Microbiol.">
        <title>The Distinct Transcriptional Response of the Midgut of Amblyomma sculptum and Amblyomma aureolatum Ticks to Rickettsia rickettsii Correlates to Their Differences in Susceptibility to Infection.</title>
        <authorList>
            <person name="Martins L.A."/>
            <person name="Galletti M.F.B.M."/>
            <person name="Ribeiro J.M."/>
            <person name="Fujita A."/>
            <person name="Costa F.B."/>
            <person name="Labruna M.B."/>
            <person name="Daffre S."/>
            <person name="Fogaca A.C."/>
        </authorList>
    </citation>
    <scope>NUCLEOTIDE SEQUENCE</scope>
</reference>
<feature type="non-terminal residue" evidence="2">
    <location>
        <position position="1"/>
    </location>
</feature>
<dbReference type="AlphaFoldDB" id="A0A1E1X1Q8"/>
<feature type="region of interest" description="Disordered" evidence="1">
    <location>
        <begin position="159"/>
        <end position="180"/>
    </location>
</feature>
<evidence type="ECO:0000256" key="1">
    <source>
        <dbReference type="SAM" id="MobiDB-lite"/>
    </source>
</evidence>
<organism evidence="2">
    <name type="scientific">Amblyomma aureolatum</name>
    <dbReference type="NCBI Taxonomy" id="187763"/>
    <lineage>
        <taxon>Eukaryota</taxon>
        <taxon>Metazoa</taxon>
        <taxon>Ecdysozoa</taxon>
        <taxon>Arthropoda</taxon>
        <taxon>Chelicerata</taxon>
        <taxon>Arachnida</taxon>
        <taxon>Acari</taxon>
        <taxon>Parasitiformes</taxon>
        <taxon>Ixodida</taxon>
        <taxon>Ixodoidea</taxon>
        <taxon>Ixodidae</taxon>
        <taxon>Amblyomminae</taxon>
        <taxon>Amblyomma</taxon>
    </lineage>
</organism>
<dbReference type="EMBL" id="GFAC01006040">
    <property type="protein sequence ID" value="JAT93148.1"/>
    <property type="molecule type" value="mRNA"/>
</dbReference>